<feature type="region of interest" description="Disordered" evidence="1">
    <location>
        <begin position="273"/>
        <end position="299"/>
    </location>
</feature>
<feature type="region of interest" description="Disordered" evidence="1">
    <location>
        <begin position="442"/>
        <end position="487"/>
    </location>
</feature>
<dbReference type="PROSITE" id="PS50888">
    <property type="entry name" value="BHLH"/>
    <property type="match status" value="1"/>
</dbReference>
<dbReference type="PANTHER" id="PTHR47336:SF3">
    <property type="entry name" value="SERINE-RICH PROTEIN TYE7"/>
    <property type="match status" value="1"/>
</dbReference>
<dbReference type="InParanoid" id="A0A162XAB5"/>
<dbReference type="Pfam" id="PF00010">
    <property type="entry name" value="HLH"/>
    <property type="match status" value="1"/>
</dbReference>
<dbReference type="GeneID" id="28999398"/>
<feature type="region of interest" description="Disordered" evidence="1">
    <location>
        <begin position="378"/>
        <end position="420"/>
    </location>
</feature>
<proteinExistence type="predicted"/>
<feature type="compositionally biased region" description="Acidic residues" evidence="1">
    <location>
        <begin position="289"/>
        <end position="299"/>
    </location>
</feature>
<keyword evidence="3" id="KW-0238">DNA-binding</keyword>
<feature type="compositionally biased region" description="Basic residues" evidence="1">
    <location>
        <begin position="387"/>
        <end position="397"/>
    </location>
</feature>
<sequence length="1134" mass="127271">MDTYPQFVPRALTVEDQEDISPYCSLSNYGAQLQQQAHFALQDQGNWQGALDEFLPLDNDPFFQQTLSIKPMSQTPSDISILSFQSALMAGYDSQLHISLGQDSMFDPLVTNNSLSMESQFLPSPLGPSLSSETVVGSVWPDSQDQSTPYNQKTENDFGSISFSPPTSTLSSYQAPLTPLSIGSIEFDVPIEPTIDSYQFQSIEESVNVQPIEHQKLPQLQPQLQQKQQKQKPEKVRVQKKSTHNAVERRYRNNINDRISELKEVVPALRHAKLKDARTTGKRSHRSDEEDEDEDGEEYLEGVSVATKLNKATILRKATEYILHLKKTEDTIQSENTRLQQLMSQLPGGFQILSHYRLQQAQRAKDNEALRRQQIEQEKLEQQQRKSSNKKQRRQTKGSRSSDEYETSSSASDPATPPYGGTGQRVFMAVFMAMSFFSSQPMHAGPMSPEQYQNHNHASRTPSTGHNGYPGGQHTIHGDNLGPQSSVNNSATETSFLGSFLPLNSGWSMIRTTIFIICIVQIFLPIVKHWCSCAAFKVKRTANPKRVSPRKRNSFKSSAASATTASVAAEDQLTPGDKKCKQIYRILIESLNQDNESLPQTTPKILSNILKESICLFSRHALGYEILYDRHAQDGPQEEWARVCKWIKLNEIECLGGNVHITRVSMLHSCLQMINLVDSLNEDEHDYVGQTRLRAYANAAMEMALIVPFPTLAERLSRYFWRLSMYEACSDDDSVTRSLVWDCREDDAEDRMDVMLQSQAWKETLEVMQHQIGNFGVSSSAGHGLSLSMTAPVLVPVAILSTLHLLDNLQTQFGRLVVTITGVPLTTAAASENGSDFSETTFDEILAITTPGPKELGATDSDMQRLAHWLAAVGATVEALWKSDVETAKRWMATLVQRVPRSLVATEMEKGDLVDHKAKMNQIDELTKRSMLHILYGATLLKSSNEDEQRKGVEELQKAEKIRHNIKKILAKDIKSSTIARGGVQYLSSESVHKQDIESGTMALAEFVVAVAGLEAWVAAWQMVSSIKNPRERENWESQVRDQICEATITLRRMISRHSLGGLRTNQAIITRLIRLSSFASQQLDEVDLIYEGSEDEYCDHQIFGDNESDSELGEDERLVKRTQFALDILRGLV</sequence>
<keyword evidence="4" id="KW-1185">Reference proteome</keyword>
<dbReference type="Gene3D" id="4.10.280.10">
    <property type="entry name" value="Helix-loop-helix DNA-binding domain"/>
    <property type="match status" value="1"/>
</dbReference>
<gene>
    <name evidence="3" type="ORF">PHYBLDRAFT_181562</name>
</gene>
<accession>A0A162XAB5</accession>
<dbReference type="SMART" id="SM00353">
    <property type="entry name" value="HLH"/>
    <property type="match status" value="1"/>
</dbReference>
<protein>
    <submittedName>
        <fullName evidence="3">Helix-loop-helix DNA-binding domain-containing transcription factor</fullName>
    </submittedName>
</protein>
<dbReference type="GO" id="GO:0003677">
    <property type="term" value="F:DNA binding"/>
    <property type="evidence" value="ECO:0007669"/>
    <property type="project" value="UniProtKB-KW"/>
</dbReference>
<dbReference type="GO" id="GO:0046983">
    <property type="term" value="F:protein dimerization activity"/>
    <property type="evidence" value="ECO:0007669"/>
    <property type="project" value="InterPro"/>
</dbReference>
<dbReference type="InterPro" id="IPR011598">
    <property type="entry name" value="bHLH_dom"/>
</dbReference>
<dbReference type="AlphaFoldDB" id="A0A162XAB5"/>
<evidence type="ECO:0000259" key="2">
    <source>
        <dbReference type="PROSITE" id="PS50888"/>
    </source>
</evidence>
<dbReference type="InterPro" id="IPR052099">
    <property type="entry name" value="Regulatory_TF_Diverse"/>
</dbReference>
<dbReference type="VEuPathDB" id="FungiDB:PHYBLDRAFT_181562"/>
<evidence type="ECO:0000313" key="3">
    <source>
        <dbReference type="EMBL" id="OAD73505.1"/>
    </source>
</evidence>
<dbReference type="InterPro" id="IPR036638">
    <property type="entry name" value="HLH_DNA-bd_sf"/>
</dbReference>
<dbReference type="STRING" id="763407.A0A162XAB5"/>
<feature type="region of interest" description="Disordered" evidence="1">
    <location>
        <begin position="217"/>
        <end position="247"/>
    </location>
</feature>
<dbReference type="SUPFAM" id="SSF47459">
    <property type="entry name" value="HLH, helix-loop-helix DNA-binding domain"/>
    <property type="match status" value="1"/>
</dbReference>
<organism evidence="3 4">
    <name type="scientific">Phycomyces blakesleeanus (strain ATCC 8743b / DSM 1359 / FGSC 10004 / NBRC 33097 / NRRL 1555)</name>
    <dbReference type="NCBI Taxonomy" id="763407"/>
    <lineage>
        <taxon>Eukaryota</taxon>
        <taxon>Fungi</taxon>
        <taxon>Fungi incertae sedis</taxon>
        <taxon>Mucoromycota</taxon>
        <taxon>Mucoromycotina</taxon>
        <taxon>Mucoromycetes</taxon>
        <taxon>Mucorales</taxon>
        <taxon>Phycomycetaceae</taxon>
        <taxon>Phycomyces</taxon>
    </lineage>
</organism>
<feature type="compositionally biased region" description="Low complexity" evidence="1">
    <location>
        <begin position="217"/>
        <end position="228"/>
    </location>
</feature>
<feature type="domain" description="BHLH" evidence="2">
    <location>
        <begin position="239"/>
        <end position="325"/>
    </location>
</feature>
<dbReference type="Proteomes" id="UP000077315">
    <property type="component" value="Unassembled WGS sequence"/>
</dbReference>
<evidence type="ECO:0000313" key="4">
    <source>
        <dbReference type="Proteomes" id="UP000077315"/>
    </source>
</evidence>
<evidence type="ECO:0000256" key="1">
    <source>
        <dbReference type="SAM" id="MobiDB-lite"/>
    </source>
</evidence>
<dbReference type="RefSeq" id="XP_018291545.1">
    <property type="nucleotide sequence ID" value="XM_018438492.1"/>
</dbReference>
<name>A0A162XAB5_PHYB8</name>
<reference evidence="4" key="1">
    <citation type="submission" date="2015-06" db="EMBL/GenBank/DDBJ databases">
        <title>Expansion of signal transduction pathways in fungi by whole-genome duplication.</title>
        <authorList>
            <consortium name="DOE Joint Genome Institute"/>
            <person name="Corrochano L.M."/>
            <person name="Kuo A."/>
            <person name="Marcet-Houben M."/>
            <person name="Polaino S."/>
            <person name="Salamov A."/>
            <person name="Villalobos J.M."/>
            <person name="Alvarez M.I."/>
            <person name="Avalos J."/>
            <person name="Benito E.P."/>
            <person name="Benoit I."/>
            <person name="Burger G."/>
            <person name="Camino L.P."/>
            <person name="Canovas D."/>
            <person name="Cerda-Olmedo E."/>
            <person name="Cheng J.-F."/>
            <person name="Dominguez A."/>
            <person name="Elias M."/>
            <person name="Eslava A.P."/>
            <person name="Glaser F."/>
            <person name="Grimwood J."/>
            <person name="Gutierrez G."/>
            <person name="Heitman J."/>
            <person name="Henrissat B."/>
            <person name="Iturriaga E.A."/>
            <person name="Lang B.F."/>
            <person name="Lavin J.L."/>
            <person name="Lee S."/>
            <person name="Li W."/>
            <person name="Lindquist E."/>
            <person name="Lopez-Garcia S."/>
            <person name="Luque E.M."/>
            <person name="Marcos A.T."/>
            <person name="Martin J."/>
            <person name="McCluskey K."/>
            <person name="Medina H.R."/>
            <person name="Miralles-Duran A."/>
            <person name="Miyazaki A."/>
            <person name="Munoz-Torres E."/>
            <person name="Oguiza J.A."/>
            <person name="Ohm R."/>
            <person name="Olmedo M."/>
            <person name="Orejas M."/>
            <person name="Ortiz-Castellanos L."/>
            <person name="Pisabarro A.G."/>
            <person name="Rodriguez-Romero J."/>
            <person name="Ruiz-Herrera J."/>
            <person name="Ruiz-Vazquez R."/>
            <person name="Sanz C."/>
            <person name="Schackwitz W."/>
            <person name="Schmutz J."/>
            <person name="Shahriari M."/>
            <person name="Shelest E."/>
            <person name="Silva-Franco F."/>
            <person name="Soanes D."/>
            <person name="Syed K."/>
            <person name="Tagua V.G."/>
            <person name="Talbot N.J."/>
            <person name="Thon M."/>
            <person name="De vries R.P."/>
            <person name="Wiebenga A."/>
            <person name="Yadav J.S."/>
            <person name="Braun E.L."/>
            <person name="Baker S."/>
            <person name="Garre V."/>
            <person name="Horwitz B."/>
            <person name="Torres-Martinez S."/>
            <person name="Idnurm A."/>
            <person name="Herrera-Estrella A."/>
            <person name="Gabaldon T."/>
            <person name="Grigoriev I.V."/>
        </authorList>
    </citation>
    <scope>NUCLEOTIDE SEQUENCE [LARGE SCALE GENOMIC DNA]</scope>
    <source>
        <strain evidence="4">NRRL 1555(-)</strain>
    </source>
</reference>
<dbReference type="EMBL" id="KV440981">
    <property type="protein sequence ID" value="OAD73505.1"/>
    <property type="molecule type" value="Genomic_DNA"/>
</dbReference>
<dbReference type="OrthoDB" id="2133190at2759"/>
<dbReference type="PANTHER" id="PTHR47336">
    <property type="entry name" value="TRANSCRIPTION FACTOR HMS1-RELATED"/>
    <property type="match status" value="1"/>
</dbReference>
<feature type="compositionally biased region" description="Polar residues" evidence="1">
    <location>
        <begin position="450"/>
        <end position="466"/>
    </location>
</feature>